<feature type="region of interest" description="Disordered" evidence="10">
    <location>
        <begin position="1"/>
        <end position="35"/>
    </location>
</feature>
<protein>
    <recommendedName>
        <fullName evidence="8">Methionine aminopeptidase 2</fullName>
        <shortName evidence="8">MAP 2</shortName>
        <shortName evidence="8">MetAP 2</shortName>
        <ecNumber evidence="8">3.4.11.18</ecNumber>
    </recommendedName>
    <alternativeName>
        <fullName evidence="8">Peptidase M</fullName>
    </alternativeName>
</protein>
<dbReference type="InterPro" id="IPR002468">
    <property type="entry name" value="Pept_M24A_MAP2"/>
</dbReference>
<dbReference type="Gene3D" id="1.10.10.10">
    <property type="entry name" value="Winged helix-like DNA-binding domain superfamily/Winged helix DNA-binding domain"/>
    <property type="match status" value="1"/>
</dbReference>
<comment type="function">
    <text evidence="8 9">Cotranslationally removes the N-terminal methionine from nascent proteins. The N-terminal methionine is often cleaved when the second residue in the primary sequence is small and uncharged (Met-Ala-, Cys, Gly, Pro, Ser, Thr, or Val).</text>
</comment>
<feature type="binding site" evidence="8">
    <location>
        <position position="219"/>
    </location>
    <ligand>
        <name>a divalent metal cation</name>
        <dbReference type="ChEBI" id="CHEBI:60240"/>
        <label>1</label>
    </ligand>
</feature>
<comment type="similarity">
    <text evidence="8">Belongs to the peptidase M24A family. Methionine aminopeptidase eukaryotic type 2 subfamily.</text>
</comment>
<proteinExistence type="inferred from homology"/>
<reference evidence="12 13" key="1">
    <citation type="journal article" date="2012" name="MBio">
        <title>Comparative genome analysis of three eukaryotic parasites with differing abilities to transform leukocytes reveals key mediators of Theileria-induced leukocyte transformation.</title>
        <authorList>
            <person name="Hayashida K."/>
            <person name="Hara Y."/>
            <person name="Abe T."/>
            <person name="Yamasaki C."/>
            <person name="Toyoda A."/>
            <person name="Kosuge T."/>
            <person name="Suzuki Y."/>
            <person name="Sato Y."/>
            <person name="Kawashima S."/>
            <person name="Katayama T."/>
            <person name="Wakaguri H."/>
            <person name="Inoue N."/>
            <person name="Homma K."/>
            <person name="Tada-Umezaki M."/>
            <person name="Yagi Y."/>
            <person name="Fujii Y."/>
            <person name="Habara T."/>
            <person name="Kanehisa M."/>
            <person name="Watanabe H."/>
            <person name="Ito K."/>
            <person name="Gojobori T."/>
            <person name="Sugawara H."/>
            <person name="Imanishi T."/>
            <person name="Weir W."/>
            <person name="Gardner M."/>
            <person name="Pain A."/>
            <person name="Shiels B."/>
            <person name="Hattori M."/>
            <person name="Nene V."/>
            <person name="Sugimoto C."/>
        </authorList>
    </citation>
    <scope>NUCLEOTIDE SEQUENCE [LARGE SCALE GENOMIC DNA]</scope>
    <source>
        <strain evidence="12 13">Shintoku</strain>
    </source>
</reference>
<dbReference type="SUPFAM" id="SSF55920">
    <property type="entry name" value="Creatinase/aminopeptidase"/>
    <property type="match status" value="1"/>
</dbReference>
<dbReference type="GO" id="GO:0070006">
    <property type="term" value="F:metalloaminopeptidase activity"/>
    <property type="evidence" value="ECO:0007669"/>
    <property type="project" value="UniProtKB-UniRule"/>
</dbReference>
<dbReference type="AlphaFoldDB" id="J4DPM7"/>
<feature type="binding site" evidence="8">
    <location>
        <position position="188"/>
    </location>
    <ligand>
        <name>substrate</name>
    </ligand>
</feature>
<comment type="cofactor">
    <cofactor evidence="3">
        <name>Fe(2+)</name>
        <dbReference type="ChEBI" id="CHEBI:29033"/>
    </cofactor>
</comment>
<keyword evidence="5 8" id="KW-0645">Protease</keyword>
<sequence>MSMAENCSIDEINNQNDVKTKSKSKKKKNKPKKSDDVIDQELLELETLNIGPKNPLLYNPEKGEPLRLVGQWKSPQILDKTVVEQFKSINYPEGQVLEYTGSNKHRVTDEEKRHLDKISFEKYNDMRRASEVHRQVRRYIQSVIRPGVSCLDLVQALEAKTKYYIEAEGLKSGWGFPTGCSLNSCAAHYTPNYGDGTIFKQDDIMKLDFGTHVNGFIIDSAFTIAFDEKYDPLIESTKDGTNTGLKLAGIDARTREIGEAIQEVIESYEVTLNNYLYQIKAVRNLTGHNISPYIIHAGKAVPICKGSNSNDIMEEGDVFAIETFASTGTGFVIEKMDCSHYMKNPNSVFAPLRLKSAREILNTINTNFSTLPFCKRWLDDLTNKRGSILLKSLVESDIVIPYPPLCDMNNSFTSQMEHTVLLRPTCKEILSRGDDY</sequence>
<feature type="binding site" evidence="8">
    <location>
        <position position="208"/>
    </location>
    <ligand>
        <name>a divalent metal cation</name>
        <dbReference type="ChEBI" id="CHEBI:60240"/>
        <label>1</label>
    </ligand>
</feature>
<gene>
    <name evidence="12" type="ORF">TOT_030000235</name>
</gene>
<evidence type="ECO:0000256" key="1">
    <source>
        <dbReference type="ARBA" id="ARBA00000294"/>
    </source>
</evidence>
<dbReference type="InterPro" id="IPR036005">
    <property type="entry name" value="Creatinase/aminopeptidase-like"/>
</dbReference>
<dbReference type="InterPro" id="IPR050247">
    <property type="entry name" value="Met_Aminopeptidase_Type2"/>
</dbReference>
<dbReference type="VEuPathDB" id="PiroplasmaDB:TOT_030000235"/>
<dbReference type="HAMAP" id="MF_03175">
    <property type="entry name" value="MetAP_2_euk"/>
    <property type="match status" value="1"/>
</dbReference>
<feature type="domain" description="Peptidase M24" evidence="11">
    <location>
        <begin position="125"/>
        <end position="324"/>
    </location>
</feature>
<comment type="cofactor">
    <cofactor evidence="8">
        <name>Co(2+)</name>
        <dbReference type="ChEBI" id="CHEBI:48828"/>
    </cofactor>
    <cofactor evidence="8">
        <name>Zn(2+)</name>
        <dbReference type="ChEBI" id="CHEBI:29105"/>
    </cofactor>
    <cofactor evidence="8">
        <name>Mn(2+)</name>
        <dbReference type="ChEBI" id="CHEBI:29035"/>
    </cofactor>
    <cofactor evidence="8">
        <name>Fe(2+)</name>
        <dbReference type="ChEBI" id="CHEBI:29033"/>
    </cofactor>
    <text evidence="8">Binds 2 divalent metal cations per subunit. Has a high-affinity and a low affinity metal-binding site. The true nature of the physiological cofactor is under debate. The enzyme is active with cobalt, zinc, manganese or divalent iron ions. Most likely, methionine aminopeptidases function as mononuclear Fe(2+)-metalloproteases under physiological conditions, and the catalytically relevant metal-binding site has been assigned to the histidine-containing high-affinity site.</text>
</comment>
<evidence type="ECO:0000256" key="8">
    <source>
        <dbReference type="HAMAP-Rule" id="MF_03175"/>
    </source>
</evidence>
<dbReference type="NCBIfam" id="TIGR00501">
    <property type="entry name" value="met_pdase_II"/>
    <property type="match status" value="1"/>
</dbReference>
<feature type="binding site" evidence="8">
    <location>
        <position position="296"/>
    </location>
    <ligand>
        <name>substrate</name>
    </ligand>
</feature>
<dbReference type="KEGG" id="tot:TOT_030000235"/>
<keyword evidence="7 8" id="KW-0378">Hydrolase</keyword>
<dbReference type="GO" id="GO:0004239">
    <property type="term" value="F:initiator methionyl aminopeptidase activity"/>
    <property type="evidence" value="ECO:0007669"/>
    <property type="project" value="UniProtKB-UniRule"/>
</dbReference>
<dbReference type="Gene3D" id="3.90.230.10">
    <property type="entry name" value="Creatinase/methionine aminopeptidase superfamily"/>
    <property type="match status" value="1"/>
</dbReference>
<dbReference type="OMA" id="PFAKRWL"/>
<accession>J4DPM7</accession>
<name>J4DPM7_THEOR</name>
<dbReference type="STRING" id="869250.J4DPM7"/>
<evidence type="ECO:0000256" key="10">
    <source>
        <dbReference type="SAM" id="MobiDB-lite"/>
    </source>
</evidence>
<organism evidence="12 13">
    <name type="scientific">Theileria orientalis strain Shintoku</name>
    <dbReference type="NCBI Taxonomy" id="869250"/>
    <lineage>
        <taxon>Eukaryota</taxon>
        <taxon>Sar</taxon>
        <taxon>Alveolata</taxon>
        <taxon>Apicomplexa</taxon>
        <taxon>Aconoidasida</taxon>
        <taxon>Piroplasmida</taxon>
        <taxon>Theileriidae</taxon>
        <taxon>Theileria</taxon>
    </lineage>
</organism>
<dbReference type="OrthoDB" id="7848262at2759"/>
<evidence type="ECO:0000256" key="3">
    <source>
        <dbReference type="ARBA" id="ARBA00001954"/>
    </source>
</evidence>
<dbReference type="InterPro" id="IPR036388">
    <property type="entry name" value="WH-like_DNA-bd_sf"/>
</dbReference>
<feature type="binding site" evidence="8">
    <location>
        <position position="322"/>
    </location>
    <ligand>
        <name>a divalent metal cation</name>
        <dbReference type="ChEBI" id="CHEBI:60240"/>
        <label>2</label>
        <note>catalytic</note>
    </ligand>
</feature>
<dbReference type="InterPro" id="IPR001714">
    <property type="entry name" value="Pept_M24_MAP"/>
</dbReference>
<dbReference type="GO" id="GO:0006508">
    <property type="term" value="P:proteolysis"/>
    <property type="evidence" value="ECO:0007669"/>
    <property type="project" value="UniProtKB-KW"/>
</dbReference>
<dbReference type="GO" id="GO:0046872">
    <property type="term" value="F:metal ion binding"/>
    <property type="evidence" value="ECO:0007669"/>
    <property type="project" value="UniProtKB-UniRule"/>
</dbReference>
<comment type="subcellular location">
    <subcellularLocation>
        <location evidence="8">Cytoplasm</location>
    </subcellularLocation>
</comment>
<evidence type="ECO:0000313" key="12">
    <source>
        <dbReference type="EMBL" id="BAM40974.1"/>
    </source>
</evidence>
<dbReference type="SUPFAM" id="SSF46785">
    <property type="entry name" value="Winged helix' DNA-binding domain"/>
    <property type="match status" value="1"/>
</dbReference>
<evidence type="ECO:0000256" key="7">
    <source>
        <dbReference type="ARBA" id="ARBA00022801"/>
    </source>
</evidence>
<dbReference type="PRINTS" id="PR00599">
    <property type="entry name" value="MAPEPTIDASE"/>
</dbReference>
<dbReference type="MEROPS" id="M24.002"/>
<dbReference type="InterPro" id="IPR036390">
    <property type="entry name" value="WH_DNA-bd_sf"/>
</dbReference>
<dbReference type="GO" id="GO:0005737">
    <property type="term" value="C:cytoplasm"/>
    <property type="evidence" value="ECO:0007669"/>
    <property type="project" value="UniProtKB-SubCell"/>
</dbReference>
<comment type="catalytic activity">
    <reaction evidence="1 8 9">
        <text>Release of N-terminal amino acids, preferentially methionine, from peptides and arylamides.</text>
        <dbReference type="EC" id="3.4.11.18"/>
    </reaction>
</comment>
<dbReference type="EMBL" id="AP011948">
    <property type="protein sequence ID" value="BAM40974.1"/>
    <property type="molecule type" value="Genomic_DNA"/>
</dbReference>
<feature type="compositionally biased region" description="Basic residues" evidence="10">
    <location>
        <begin position="21"/>
        <end position="31"/>
    </location>
</feature>
<dbReference type="InterPro" id="IPR018349">
    <property type="entry name" value="Pept_M24A_MAP2_BS"/>
</dbReference>
<feature type="binding site" evidence="8">
    <location>
        <position position="417"/>
    </location>
    <ligand>
        <name>a divalent metal cation</name>
        <dbReference type="ChEBI" id="CHEBI:60240"/>
        <label>1</label>
    </ligand>
</feature>
<feature type="binding site" evidence="8">
    <location>
        <position position="417"/>
    </location>
    <ligand>
        <name>a divalent metal cation</name>
        <dbReference type="ChEBI" id="CHEBI:60240"/>
        <label>2</label>
        <note>catalytic</note>
    </ligand>
</feature>
<evidence type="ECO:0000313" key="13">
    <source>
        <dbReference type="Proteomes" id="UP000003786"/>
    </source>
</evidence>
<keyword evidence="8" id="KW-0963">Cytoplasm</keyword>
<evidence type="ECO:0000256" key="4">
    <source>
        <dbReference type="ARBA" id="ARBA00022438"/>
    </source>
</evidence>
<dbReference type="Proteomes" id="UP000003786">
    <property type="component" value="Chromosome 3"/>
</dbReference>
<feature type="binding site" evidence="8">
    <location>
        <position position="219"/>
    </location>
    <ligand>
        <name>a divalent metal cation</name>
        <dbReference type="ChEBI" id="CHEBI:60240"/>
        <label>2</label>
        <note>catalytic</note>
    </ligand>
</feature>
<dbReference type="EC" id="3.4.11.18" evidence="8"/>
<keyword evidence="6 8" id="KW-0479">Metal-binding</keyword>
<evidence type="ECO:0000256" key="2">
    <source>
        <dbReference type="ARBA" id="ARBA00001936"/>
    </source>
</evidence>
<dbReference type="GeneID" id="20715428"/>
<dbReference type="InterPro" id="IPR000994">
    <property type="entry name" value="Pept_M24"/>
</dbReference>
<evidence type="ECO:0000256" key="5">
    <source>
        <dbReference type="ARBA" id="ARBA00022670"/>
    </source>
</evidence>
<dbReference type="eggNOG" id="KOG2775">
    <property type="taxonomic scope" value="Eukaryota"/>
</dbReference>
<dbReference type="RefSeq" id="XP_009691275.1">
    <property type="nucleotide sequence ID" value="XM_009692980.1"/>
</dbReference>
<comment type="cofactor">
    <cofactor evidence="2">
        <name>Mn(2+)</name>
        <dbReference type="ChEBI" id="CHEBI:29035"/>
    </cofactor>
</comment>
<dbReference type="CDD" id="cd01088">
    <property type="entry name" value="MetAP2"/>
    <property type="match status" value="1"/>
</dbReference>
<dbReference type="Pfam" id="PF00557">
    <property type="entry name" value="Peptidase_M24"/>
    <property type="match status" value="1"/>
</dbReference>
<dbReference type="PROSITE" id="PS01202">
    <property type="entry name" value="MAP_2"/>
    <property type="match status" value="1"/>
</dbReference>
<keyword evidence="13" id="KW-1185">Reference proteome</keyword>
<evidence type="ECO:0000256" key="9">
    <source>
        <dbReference type="RuleBase" id="RU003653"/>
    </source>
</evidence>
<keyword evidence="4 8" id="KW-0031">Aminopeptidase</keyword>
<dbReference type="PANTHER" id="PTHR45777:SF2">
    <property type="entry name" value="METHIONINE AMINOPEPTIDASE 2"/>
    <property type="match status" value="1"/>
</dbReference>
<dbReference type="PANTHER" id="PTHR45777">
    <property type="entry name" value="METHIONINE AMINOPEPTIDASE 2"/>
    <property type="match status" value="1"/>
</dbReference>
<feature type="binding site" evidence="8">
    <location>
        <position position="288"/>
    </location>
    <ligand>
        <name>a divalent metal cation</name>
        <dbReference type="ChEBI" id="CHEBI:60240"/>
        <label>2</label>
        <note>catalytic</note>
    </ligand>
</feature>
<evidence type="ECO:0000259" key="11">
    <source>
        <dbReference type="Pfam" id="PF00557"/>
    </source>
</evidence>
<evidence type="ECO:0000256" key="6">
    <source>
        <dbReference type="ARBA" id="ARBA00022723"/>
    </source>
</evidence>